<dbReference type="Pfam" id="PF00209">
    <property type="entry name" value="SNF"/>
    <property type="match status" value="2"/>
</dbReference>
<dbReference type="PROSITE" id="PS50267">
    <property type="entry name" value="NA_NEUROTRAN_SYMP_3"/>
    <property type="match status" value="1"/>
</dbReference>
<evidence type="ECO:0000256" key="1">
    <source>
        <dbReference type="ARBA" id="ARBA00004141"/>
    </source>
</evidence>
<sequence length="458" mass="50414">MEREKLKSRLGFILLSAGCAIGIGNVWKFPYIAGQGGGGTFVLFYILFLVILGLPILSMEFAVGRASQKSPVKAYQALEKPGQKWHIHGYLTLIGCYLLMMYYTCVSGWMLHYFYLTAAGKLEGLDTAGVESAYNNMLASPGTMAFWTLVVVVVGVIVCAKGLQSGLERVTKVMMIALLAIMVILAVNSFTMEGAKEGLSYFLLPDFDRMKEVGVAQTMVSAMNQSFFTLSLGIGAMAIFGSYIDKKHTLLGESARVVVLDTFVAISAGLIIFPACFTYNVDQTSGPSLIFITLPNIFANMPLGRLWGSIFFLFMSFAALSTIFAVFENIISCTMELTGISRKKSSVINCILIAALSIPCVLGFNLWQSDGLAIFGGTVMDLEDFLVSNIFLPLGSLVYLLFCTSKKGWGWKNYMAEVNTGKGLKVKNWMRFYLTYILPLIVLFIFGFGIYDKFKTLF</sequence>
<evidence type="ECO:0000256" key="2">
    <source>
        <dbReference type="ARBA" id="ARBA00022448"/>
    </source>
</evidence>
<dbReference type="PRINTS" id="PR00176">
    <property type="entry name" value="NANEUSMPORT"/>
</dbReference>
<keyword evidence="4 6" id="KW-1133">Transmembrane helix</keyword>
<feature type="transmembrane region" description="Helical" evidence="6">
    <location>
        <begin position="175"/>
        <end position="192"/>
    </location>
</feature>
<comment type="caution">
    <text evidence="7">The sequence shown here is derived from an EMBL/GenBank/DDBJ whole genome shotgun (WGS) entry which is preliminary data.</text>
</comment>
<feature type="transmembrane region" description="Helical" evidence="6">
    <location>
        <begin position="144"/>
        <end position="163"/>
    </location>
</feature>
<reference evidence="7" key="2">
    <citation type="journal article" date="2021" name="PeerJ">
        <title>Extensive microbial diversity within the chicken gut microbiome revealed by metagenomics and culture.</title>
        <authorList>
            <person name="Gilroy R."/>
            <person name="Ravi A."/>
            <person name="Getino M."/>
            <person name="Pursley I."/>
            <person name="Horton D.L."/>
            <person name="Alikhan N.F."/>
            <person name="Baker D."/>
            <person name="Gharbi K."/>
            <person name="Hall N."/>
            <person name="Watson M."/>
            <person name="Adriaenssens E.M."/>
            <person name="Foster-Nyarko E."/>
            <person name="Jarju S."/>
            <person name="Secka A."/>
            <person name="Antonio M."/>
            <person name="Oren A."/>
            <person name="Chaudhuri R.R."/>
            <person name="La Ragione R."/>
            <person name="Hildebrand F."/>
            <person name="Pallen M.J."/>
        </authorList>
    </citation>
    <scope>NUCLEOTIDE SEQUENCE</scope>
    <source>
        <strain evidence="7">CHK176-6737</strain>
    </source>
</reference>
<feature type="transmembrane region" description="Helical" evidence="6">
    <location>
        <begin position="306"/>
        <end position="327"/>
    </location>
</feature>
<feature type="transmembrane region" description="Helical" evidence="6">
    <location>
        <begin position="227"/>
        <end position="245"/>
    </location>
</feature>
<dbReference type="CDD" id="cd10336">
    <property type="entry name" value="SLC6sbd_Tyt1-Like"/>
    <property type="match status" value="1"/>
</dbReference>
<keyword evidence="2" id="KW-0813">Transport</keyword>
<proteinExistence type="predicted"/>
<dbReference type="GO" id="GO:0016020">
    <property type="term" value="C:membrane"/>
    <property type="evidence" value="ECO:0007669"/>
    <property type="project" value="UniProtKB-SubCell"/>
</dbReference>
<dbReference type="PANTHER" id="PTHR42948">
    <property type="entry name" value="TRANSPORTER"/>
    <property type="match status" value="1"/>
</dbReference>
<evidence type="ECO:0000256" key="6">
    <source>
        <dbReference type="SAM" id="Phobius"/>
    </source>
</evidence>
<dbReference type="Proteomes" id="UP000824125">
    <property type="component" value="Unassembled WGS sequence"/>
</dbReference>
<dbReference type="EMBL" id="DVNM01000013">
    <property type="protein sequence ID" value="HIU68789.1"/>
    <property type="molecule type" value="Genomic_DNA"/>
</dbReference>
<feature type="transmembrane region" description="Helical" evidence="6">
    <location>
        <begin position="347"/>
        <end position="366"/>
    </location>
</feature>
<feature type="transmembrane region" description="Helical" evidence="6">
    <location>
        <begin position="12"/>
        <end position="30"/>
    </location>
</feature>
<evidence type="ECO:0000256" key="3">
    <source>
        <dbReference type="ARBA" id="ARBA00022692"/>
    </source>
</evidence>
<keyword evidence="5 6" id="KW-0472">Membrane</keyword>
<dbReference type="InterPro" id="IPR047218">
    <property type="entry name" value="YocR/YhdH-like"/>
</dbReference>
<feature type="transmembrane region" description="Helical" evidence="6">
    <location>
        <begin position="386"/>
        <end position="405"/>
    </location>
</feature>
<comment type="subcellular location">
    <subcellularLocation>
        <location evidence="1">Membrane</location>
        <topology evidence="1">Multi-pass membrane protein</topology>
    </subcellularLocation>
</comment>
<protein>
    <submittedName>
        <fullName evidence="7">Sodium-dependent transporter</fullName>
    </submittedName>
</protein>
<feature type="transmembrane region" description="Helical" evidence="6">
    <location>
        <begin position="432"/>
        <end position="451"/>
    </location>
</feature>
<name>A0A9D1MUB0_9FIRM</name>
<gene>
    <name evidence="7" type="ORF">IAD23_02375</name>
</gene>
<feature type="transmembrane region" description="Helical" evidence="6">
    <location>
        <begin position="257"/>
        <end position="281"/>
    </location>
</feature>
<dbReference type="InterPro" id="IPR000175">
    <property type="entry name" value="Na/ntran_symport"/>
</dbReference>
<dbReference type="AlphaFoldDB" id="A0A9D1MUB0"/>
<organism evidence="7 8">
    <name type="scientific">Candidatus Scybalenecus merdavium</name>
    <dbReference type="NCBI Taxonomy" id="2840939"/>
    <lineage>
        <taxon>Bacteria</taxon>
        <taxon>Bacillati</taxon>
        <taxon>Bacillota</taxon>
        <taxon>Clostridia</taxon>
        <taxon>Eubacteriales</taxon>
        <taxon>Oscillospiraceae</taxon>
        <taxon>Oscillospiraceae incertae sedis</taxon>
        <taxon>Candidatus Scybalenecus</taxon>
    </lineage>
</organism>
<evidence type="ECO:0000313" key="7">
    <source>
        <dbReference type="EMBL" id="HIU68789.1"/>
    </source>
</evidence>
<feature type="transmembrane region" description="Helical" evidence="6">
    <location>
        <begin position="90"/>
        <end position="115"/>
    </location>
</feature>
<dbReference type="InterPro" id="IPR037272">
    <property type="entry name" value="SNS_sf"/>
</dbReference>
<accession>A0A9D1MUB0</accession>
<keyword evidence="3 6" id="KW-0812">Transmembrane</keyword>
<reference evidence="7" key="1">
    <citation type="submission" date="2020-10" db="EMBL/GenBank/DDBJ databases">
        <authorList>
            <person name="Gilroy R."/>
        </authorList>
    </citation>
    <scope>NUCLEOTIDE SEQUENCE</scope>
    <source>
        <strain evidence="7">CHK176-6737</strain>
    </source>
</reference>
<dbReference type="NCBIfam" id="NF037979">
    <property type="entry name" value="Na_transp"/>
    <property type="match status" value="1"/>
</dbReference>
<evidence type="ECO:0000256" key="5">
    <source>
        <dbReference type="ARBA" id="ARBA00023136"/>
    </source>
</evidence>
<evidence type="ECO:0000256" key="4">
    <source>
        <dbReference type="ARBA" id="ARBA00022989"/>
    </source>
</evidence>
<dbReference type="SUPFAM" id="SSF161070">
    <property type="entry name" value="SNF-like"/>
    <property type="match status" value="1"/>
</dbReference>
<evidence type="ECO:0000313" key="8">
    <source>
        <dbReference type="Proteomes" id="UP000824125"/>
    </source>
</evidence>
<dbReference type="PANTHER" id="PTHR42948:SF1">
    <property type="entry name" value="TRANSPORTER"/>
    <property type="match status" value="1"/>
</dbReference>
<feature type="transmembrane region" description="Helical" evidence="6">
    <location>
        <begin position="42"/>
        <end position="63"/>
    </location>
</feature>